<dbReference type="OrthoDB" id="8605551at2"/>
<name>F5S7J7_KINKI</name>
<dbReference type="RefSeq" id="WP_003787050.1">
    <property type="nucleotide sequence ID" value="NZ_FOJK01000001.1"/>
</dbReference>
<reference evidence="1 2" key="1">
    <citation type="submission" date="2011-04" db="EMBL/GenBank/DDBJ databases">
        <authorList>
            <person name="Muzny D."/>
            <person name="Qin X."/>
            <person name="Deng J."/>
            <person name="Jiang H."/>
            <person name="Liu Y."/>
            <person name="Qu J."/>
            <person name="Song X.-Z."/>
            <person name="Zhang L."/>
            <person name="Thornton R."/>
            <person name="Coyle M."/>
            <person name="Francisco L."/>
            <person name="Jackson L."/>
            <person name="Javaid M."/>
            <person name="Korchina V."/>
            <person name="Kovar C."/>
            <person name="Mata R."/>
            <person name="Mathew T."/>
            <person name="Ngo R."/>
            <person name="Nguyen L."/>
            <person name="Nguyen N."/>
            <person name="Okwuonu G."/>
            <person name="Ongeri F."/>
            <person name="Pham C."/>
            <person name="Simmons D."/>
            <person name="Wilczek-Boney K."/>
            <person name="Hale W."/>
            <person name="Jakkamsetti A."/>
            <person name="Pham P."/>
            <person name="Ruth R."/>
            <person name="San Lucas F."/>
            <person name="Warren J."/>
            <person name="Zhang J."/>
            <person name="Zhao Z."/>
            <person name="Zhou C."/>
            <person name="Zhu D."/>
            <person name="Lee S."/>
            <person name="Bess C."/>
            <person name="Blankenburg K."/>
            <person name="Forbes L."/>
            <person name="Fu Q."/>
            <person name="Gubbala S."/>
            <person name="Hirani K."/>
            <person name="Jayaseelan J.C."/>
            <person name="Lara F."/>
            <person name="Munidasa M."/>
            <person name="Palculict T."/>
            <person name="Patil S."/>
            <person name="Pu L.-L."/>
            <person name="Saada N."/>
            <person name="Tang L."/>
            <person name="Weissenberger G."/>
            <person name="Zhu Y."/>
            <person name="Hemphill L."/>
            <person name="Shang Y."/>
            <person name="Youmans B."/>
            <person name="Ayvaz T."/>
            <person name="Ross M."/>
            <person name="Santibanez J."/>
            <person name="Aqrawi P."/>
            <person name="Gross S."/>
            <person name="Joshi V."/>
            <person name="Fowler G."/>
            <person name="Nazareth L."/>
            <person name="Reid J."/>
            <person name="Worley K."/>
            <person name="Petrosino J."/>
            <person name="Highlander S."/>
            <person name="Gibbs R."/>
        </authorList>
    </citation>
    <scope>NUCLEOTIDE SEQUENCE [LARGE SCALE GENOMIC DNA]</scope>
    <source>
        <strain evidence="1 2">ATCC 23330</strain>
    </source>
</reference>
<gene>
    <name evidence="1" type="ORF">HMPREF0476_1180</name>
</gene>
<dbReference type="HOGENOM" id="CLU_1649868_0_0_4"/>
<sequence>MGFNKKIAGDCTIKMQAAVMRKSYSSHAKCGMMRVFKLQAAFVMLHQLLSHKITMPDYRDTIARFAQSFSAPEHALLCDILQQFEFDPMQEQALVQAVIQQNRFDPNAGHLGDDWDDDEDSAAFCAHCINPPPPPLRDYFMWREKTSKQPAPSNPFPFPV</sequence>
<evidence type="ECO:0000313" key="2">
    <source>
        <dbReference type="Proteomes" id="UP000004207"/>
    </source>
</evidence>
<dbReference type="STRING" id="504.KKKWG1_1352"/>
<dbReference type="EMBL" id="AFHS01000038">
    <property type="protein sequence ID" value="EGK08979.1"/>
    <property type="molecule type" value="Genomic_DNA"/>
</dbReference>
<organism evidence="1 2">
    <name type="scientific">Kingella kingae ATCC 23330</name>
    <dbReference type="NCBI Taxonomy" id="887327"/>
    <lineage>
        <taxon>Bacteria</taxon>
        <taxon>Pseudomonadati</taxon>
        <taxon>Pseudomonadota</taxon>
        <taxon>Betaproteobacteria</taxon>
        <taxon>Neisseriales</taxon>
        <taxon>Neisseriaceae</taxon>
        <taxon>Kingella</taxon>
    </lineage>
</organism>
<proteinExistence type="predicted"/>
<dbReference type="Proteomes" id="UP000004207">
    <property type="component" value="Unassembled WGS sequence"/>
</dbReference>
<dbReference type="AlphaFoldDB" id="F5S7J7"/>
<keyword evidence="2" id="KW-1185">Reference proteome</keyword>
<dbReference type="eggNOG" id="ENOG5032UWK">
    <property type="taxonomic scope" value="Bacteria"/>
</dbReference>
<evidence type="ECO:0000313" key="1">
    <source>
        <dbReference type="EMBL" id="EGK08979.1"/>
    </source>
</evidence>
<accession>F5S7J7</accession>
<dbReference type="GeneID" id="93262694"/>
<comment type="caution">
    <text evidence="1">The sequence shown here is derived from an EMBL/GenBank/DDBJ whole genome shotgun (WGS) entry which is preliminary data.</text>
</comment>
<protein>
    <submittedName>
        <fullName evidence="1">Uncharacterized protein</fullName>
    </submittedName>
</protein>